<dbReference type="EMBL" id="ML210333">
    <property type="protein sequence ID" value="TFK19596.1"/>
    <property type="molecule type" value="Genomic_DNA"/>
</dbReference>
<accession>A0A5C3KHI3</accession>
<evidence type="ECO:0000313" key="2">
    <source>
        <dbReference type="Proteomes" id="UP000307440"/>
    </source>
</evidence>
<dbReference type="PANTHER" id="PTHR11567:SF195">
    <property type="entry name" value="ACID PHOSPHATASE, PUTATIVE (AFU_ORTHOLOGUE AFUA_3G14570)-RELATED"/>
    <property type="match status" value="1"/>
</dbReference>
<dbReference type="Proteomes" id="UP000307440">
    <property type="component" value="Unassembled WGS sequence"/>
</dbReference>
<dbReference type="InterPro" id="IPR029033">
    <property type="entry name" value="His_PPase_superfam"/>
</dbReference>
<proteinExistence type="predicted"/>
<dbReference type="PANTHER" id="PTHR11567">
    <property type="entry name" value="ACID PHOSPHATASE-RELATED"/>
    <property type="match status" value="1"/>
</dbReference>
<gene>
    <name evidence="1" type="ORF">FA15DRAFT_601224</name>
</gene>
<dbReference type="GO" id="GO:0016791">
    <property type="term" value="F:phosphatase activity"/>
    <property type="evidence" value="ECO:0007669"/>
    <property type="project" value="TreeGrafter"/>
</dbReference>
<dbReference type="InterPro" id="IPR050645">
    <property type="entry name" value="Histidine_acid_phosphatase"/>
</dbReference>
<dbReference type="AlphaFoldDB" id="A0A5C3KHI3"/>
<sequence length="423" mass="47423">MEWCNMPHVTPETYQTPPDNFVLEYVEVIQRHHKRTPYSSNIFPKEDIEWNCDDAGVLSGLHVTDGSRNGVVIQRTSDLYDVNPFKVLHQQGFVGSNCQFPQLTKGGFEDSITHGQDLRAVYGPLLSLSSSPNTSEAQFRITNNPITSQVASGFFAGFYPAHDFAHQPLPIRIQPSSIDSLEPTYSCPRAGALRESFTTGENGSVWQEHLREAGVEGGVWDVLDAVSGIRRDDTGGWHVSFDHYFDNFAGKQCHDKPLPCNISDPSNCISQDTAAKVYLTGHWEYEYLYRKAPGAHEYSILKFGAWMLELKARLGDKIRGNTTIKYSHNIAHDGSLSSLLGLLQIEYMFWPGMGTEVSFELYRDTSFSSSGTSAWFIRILYNGQTMQTSSSLGMVDMLPIQRLFDYIDSTVGTGPDLYNRCFS</sequence>
<dbReference type="Gene3D" id="3.40.50.1240">
    <property type="entry name" value="Phosphoglycerate mutase-like"/>
    <property type="match status" value="1"/>
</dbReference>
<protein>
    <submittedName>
        <fullName evidence="1">Phosphoglycerate mutase-like protein</fullName>
    </submittedName>
</protein>
<dbReference type="SUPFAM" id="SSF53254">
    <property type="entry name" value="Phosphoglycerate mutase-like"/>
    <property type="match status" value="1"/>
</dbReference>
<keyword evidence="2" id="KW-1185">Reference proteome</keyword>
<evidence type="ECO:0000313" key="1">
    <source>
        <dbReference type="EMBL" id="TFK19596.1"/>
    </source>
</evidence>
<organism evidence="1 2">
    <name type="scientific">Coprinopsis marcescibilis</name>
    <name type="common">Agaric fungus</name>
    <name type="synonym">Psathyrella marcescibilis</name>
    <dbReference type="NCBI Taxonomy" id="230819"/>
    <lineage>
        <taxon>Eukaryota</taxon>
        <taxon>Fungi</taxon>
        <taxon>Dikarya</taxon>
        <taxon>Basidiomycota</taxon>
        <taxon>Agaricomycotina</taxon>
        <taxon>Agaricomycetes</taxon>
        <taxon>Agaricomycetidae</taxon>
        <taxon>Agaricales</taxon>
        <taxon>Agaricineae</taxon>
        <taxon>Psathyrellaceae</taxon>
        <taxon>Coprinopsis</taxon>
    </lineage>
</organism>
<dbReference type="OrthoDB" id="10262962at2759"/>
<name>A0A5C3KHI3_COPMA</name>
<reference evidence="1 2" key="1">
    <citation type="journal article" date="2019" name="Nat. Ecol. Evol.">
        <title>Megaphylogeny resolves global patterns of mushroom evolution.</title>
        <authorList>
            <person name="Varga T."/>
            <person name="Krizsan K."/>
            <person name="Foldi C."/>
            <person name="Dima B."/>
            <person name="Sanchez-Garcia M."/>
            <person name="Sanchez-Ramirez S."/>
            <person name="Szollosi G.J."/>
            <person name="Szarkandi J.G."/>
            <person name="Papp V."/>
            <person name="Albert L."/>
            <person name="Andreopoulos W."/>
            <person name="Angelini C."/>
            <person name="Antonin V."/>
            <person name="Barry K.W."/>
            <person name="Bougher N.L."/>
            <person name="Buchanan P."/>
            <person name="Buyck B."/>
            <person name="Bense V."/>
            <person name="Catcheside P."/>
            <person name="Chovatia M."/>
            <person name="Cooper J."/>
            <person name="Damon W."/>
            <person name="Desjardin D."/>
            <person name="Finy P."/>
            <person name="Geml J."/>
            <person name="Haridas S."/>
            <person name="Hughes K."/>
            <person name="Justo A."/>
            <person name="Karasinski D."/>
            <person name="Kautmanova I."/>
            <person name="Kiss B."/>
            <person name="Kocsube S."/>
            <person name="Kotiranta H."/>
            <person name="LaButti K.M."/>
            <person name="Lechner B.E."/>
            <person name="Liimatainen K."/>
            <person name="Lipzen A."/>
            <person name="Lukacs Z."/>
            <person name="Mihaltcheva S."/>
            <person name="Morgado L.N."/>
            <person name="Niskanen T."/>
            <person name="Noordeloos M.E."/>
            <person name="Ohm R.A."/>
            <person name="Ortiz-Santana B."/>
            <person name="Ovrebo C."/>
            <person name="Racz N."/>
            <person name="Riley R."/>
            <person name="Savchenko A."/>
            <person name="Shiryaev A."/>
            <person name="Soop K."/>
            <person name="Spirin V."/>
            <person name="Szebenyi C."/>
            <person name="Tomsovsky M."/>
            <person name="Tulloss R.E."/>
            <person name="Uehling J."/>
            <person name="Grigoriev I.V."/>
            <person name="Vagvolgyi C."/>
            <person name="Papp T."/>
            <person name="Martin F.M."/>
            <person name="Miettinen O."/>
            <person name="Hibbett D.S."/>
            <person name="Nagy L.G."/>
        </authorList>
    </citation>
    <scope>NUCLEOTIDE SEQUENCE [LARGE SCALE GENOMIC DNA]</scope>
    <source>
        <strain evidence="1 2">CBS 121175</strain>
    </source>
</reference>